<dbReference type="AlphaFoldDB" id="A0A3S4QP96"/>
<dbReference type="KEGG" id="mcun:NCTC10297_00881"/>
<evidence type="ECO:0000256" key="1">
    <source>
        <dbReference type="SAM" id="MobiDB-lite"/>
    </source>
</evidence>
<gene>
    <name evidence="2" type="ORF">NCTC10297_00881</name>
</gene>
<name>A0A3S4QP96_9GAMM</name>
<dbReference type="OrthoDB" id="9816400at2"/>
<dbReference type="RefSeq" id="WP_126330331.1">
    <property type="nucleotide sequence ID" value="NZ_LR134343.1"/>
</dbReference>
<evidence type="ECO:0000313" key="2">
    <source>
        <dbReference type="EMBL" id="VEG12926.1"/>
    </source>
</evidence>
<organism evidence="2 3">
    <name type="scientific">Moraxella cuniculi</name>
    <dbReference type="NCBI Taxonomy" id="34061"/>
    <lineage>
        <taxon>Bacteria</taxon>
        <taxon>Pseudomonadati</taxon>
        <taxon>Pseudomonadota</taxon>
        <taxon>Gammaproteobacteria</taxon>
        <taxon>Moraxellales</taxon>
        <taxon>Moraxellaceae</taxon>
        <taxon>Moraxella</taxon>
    </lineage>
</organism>
<sequence>MGKLGNLAYNIGTSLNKEDISTHRQGITPTAQTKATLDQQTQNLLKAQDQALLDANQEQLKGEKESGDGIYNAPMTTKRGQLITERHNKECNQLGIPANQCGKYHGDKSLETLKEVGLFIVPTTPEEIALAVVTGGAGRYVIKAGGKVISKVFKSKDEAEKVVAEAKRISKKDTPNGYEPDNNLLGSPASGRREYYNFNLMSKTEAEEIATKISVRSPVKIPNNATKKIDQKSGYAQIKYTWIENGVKYESRWHTRTPGAPANQTNSWVVTRKVQGSRTQKAGDTEYLLNNGQWVSESKWNHALKLRKQGKETKESREILDGGHIKDVE</sequence>
<proteinExistence type="predicted"/>
<dbReference type="Proteomes" id="UP000274100">
    <property type="component" value="Chromosome"/>
</dbReference>
<dbReference type="EMBL" id="LR134343">
    <property type="protein sequence ID" value="VEG12926.1"/>
    <property type="molecule type" value="Genomic_DNA"/>
</dbReference>
<feature type="region of interest" description="Disordered" evidence="1">
    <location>
        <begin position="307"/>
        <end position="329"/>
    </location>
</feature>
<accession>A0A3S4QP96</accession>
<reference evidence="2 3" key="1">
    <citation type="submission" date="2018-12" db="EMBL/GenBank/DDBJ databases">
        <authorList>
            <consortium name="Pathogen Informatics"/>
        </authorList>
    </citation>
    <scope>NUCLEOTIDE SEQUENCE [LARGE SCALE GENOMIC DNA]</scope>
    <source>
        <strain evidence="2 3">NCTC10297</strain>
    </source>
</reference>
<feature type="compositionally biased region" description="Basic and acidic residues" evidence="1">
    <location>
        <begin position="309"/>
        <end position="329"/>
    </location>
</feature>
<evidence type="ECO:0000313" key="3">
    <source>
        <dbReference type="Proteomes" id="UP000274100"/>
    </source>
</evidence>
<protein>
    <submittedName>
        <fullName evidence="2">Uncharacterized protein</fullName>
    </submittedName>
</protein>